<protein>
    <recommendedName>
        <fullName evidence="1">GIY-YIG domain-containing protein</fullName>
    </recommendedName>
</protein>
<dbReference type="PROSITE" id="PS50164">
    <property type="entry name" value="GIY_YIG"/>
    <property type="match status" value="1"/>
</dbReference>
<name>A0ABM9HSY0_9PROT</name>
<reference evidence="2" key="1">
    <citation type="submission" date="2022-10" db="EMBL/GenBank/DDBJ databases">
        <authorList>
            <person name="Botero Cardona J."/>
        </authorList>
    </citation>
    <scope>NUCLEOTIDE SEQUENCE</scope>
    <source>
        <strain evidence="2">R-83534</strain>
    </source>
</reference>
<evidence type="ECO:0000313" key="2">
    <source>
        <dbReference type="EMBL" id="CAI3953481.1"/>
    </source>
</evidence>
<dbReference type="SUPFAM" id="SSF82771">
    <property type="entry name" value="GIY-YIG endonuclease"/>
    <property type="match status" value="1"/>
</dbReference>
<keyword evidence="3" id="KW-1185">Reference proteome</keyword>
<accession>A0ABM9HSY0</accession>
<sequence length="175" mass="20134">MNTFQDLKFRAVIDWGKATQSWHQNVNETNKKQVIEIYPSGYVGNFSGYNDVLLSFVELERLIRNQDSNKDWYYPLSTISAVYLIYNSSTGKQYVGSASGESGGLWGRWLNYVQTKHGGNKKLIEIYKENKNQYLNFVFSILLVLPKGMSKEAVIKYENLYKKKLGSRAYGLNSN</sequence>
<proteinExistence type="predicted"/>
<comment type="caution">
    <text evidence="2">The sequence shown here is derived from an EMBL/GenBank/DDBJ whole genome shotgun (WGS) entry which is preliminary data.</text>
</comment>
<feature type="domain" description="GIY-YIG" evidence="1">
    <location>
        <begin position="78"/>
        <end position="173"/>
    </location>
</feature>
<evidence type="ECO:0000259" key="1">
    <source>
        <dbReference type="PROSITE" id="PS50164"/>
    </source>
</evidence>
<evidence type="ECO:0000313" key="3">
    <source>
        <dbReference type="Proteomes" id="UP001154272"/>
    </source>
</evidence>
<dbReference type="EMBL" id="CAMXCH010000004">
    <property type="protein sequence ID" value="CAI3953481.1"/>
    <property type="molecule type" value="Genomic_DNA"/>
</dbReference>
<organism evidence="2 3">
    <name type="scientific">Commensalibacter papalotli</name>
    <name type="common">ex Botero et al. 2024</name>
    <dbReference type="NCBI Taxonomy" id="2972766"/>
    <lineage>
        <taxon>Bacteria</taxon>
        <taxon>Pseudomonadati</taxon>
        <taxon>Pseudomonadota</taxon>
        <taxon>Alphaproteobacteria</taxon>
        <taxon>Acetobacterales</taxon>
        <taxon>Acetobacteraceae</taxon>
    </lineage>
</organism>
<dbReference type="InterPro" id="IPR000305">
    <property type="entry name" value="GIY-YIG_endonuc"/>
</dbReference>
<dbReference type="CDD" id="cd10446">
    <property type="entry name" value="GIY-YIG_unchar_1"/>
    <property type="match status" value="1"/>
</dbReference>
<dbReference type="InterPro" id="IPR035901">
    <property type="entry name" value="GIY-YIG_endonuc_sf"/>
</dbReference>
<dbReference type="Gene3D" id="3.40.1440.10">
    <property type="entry name" value="GIY-YIG endonuclease"/>
    <property type="match status" value="1"/>
</dbReference>
<gene>
    <name evidence="2" type="ORF">R83534S58_LOCUS1856</name>
</gene>
<dbReference type="Proteomes" id="UP001154272">
    <property type="component" value="Unassembled WGS sequence"/>
</dbReference>